<evidence type="ECO:0000313" key="5">
    <source>
        <dbReference type="Proteomes" id="UP000256388"/>
    </source>
</evidence>
<keyword evidence="2" id="KW-0560">Oxidoreductase</keyword>
<comment type="similarity">
    <text evidence="1 2">Belongs to the dTDP-4-dehydrorhamnose reductase family.</text>
</comment>
<dbReference type="GO" id="GO:0019305">
    <property type="term" value="P:dTDP-rhamnose biosynthetic process"/>
    <property type="evidence" value="ECO:0007669"/>
    <property type="project" value="UniProtKB-UniPathway"/>
</dbReference>
<dbReference type="Proteomes" id="UP000256388">
    <property type="component" value="Unassembled WGS sequence"/>
</dbReference>
<dbReference type="CDD" id="cd05254">
    <property type="entry name" value="dTDP_HR_like_SDR_e"/>
    <property type="match status" value="1"/>
</dbReference>
<sequence>MRILVTGASGLLGLNLCLTSAAQHELTGLVNQRALTDAPFDTLQTDLLEAGAAEKLFDRVQPEVLIHCAAMADVDSCERNPQTAQAINAEVPAQLAALCAQREVRMVHISTDAVFDGQRGSYTEEDSPNPLSVYARTKLEGEQGVLNANPRALVLRVNFYGYSLSGRRSLAEFFLNNLSAGQPVNGFTDVHFCPLYVADLVDVIFSCLDHQLSGLYHAVSPECLSKYDFGRRIADKFGLDGNLIRPVSVNDGNLLAKRSPNLTLRVDKLQGAGVDLPGQSEGLERFHRHFRHGYPELVKSYAS</sequence>
<dbReference type="RefSeq" id="WP_116225609.1">
    <property type="nucleotide sequence ID" value="NZ_AP018437.1"/>
</dbReference>
<dbReference type="PANTHER" id="PTHR10491">
    <property type="entry name" value="DTDP-4-DEHYDRORHAMNOSE REDUCTASE"/>
    <property type="match status" value="1"/>
</dbReference>
<dbReference type="Pfam" id="PF04321">
    <property type="entry name" value="RmlD_sub_bind"/>
    <property type="match status" value="1"/>
</dbReference>
<dbReference type="InterPro" id="IPR036291">
    <property type="entry name" value="NAD(P)-bd_dom_sf"/>
</dbReference>
<dbReference type="UniPathway" id="UPA00124"/>
<dbReference type="AlphaFoldDB" id="A0A3E0A893"/>
<evidence type="ECO:0000256" key="2">
    <source>
        <dbReference type="RuleBase" id="RU364082"/>
    </source>
</evidence>
<dbReference type="EC" id="1.1.1.133" evidence="2"/>
<dbReference type="PANTHER" id="PTHR10491:SF4">
    <property type="entry name" value="METHIONINE ADENOSYLTRANSFERASE 2 SUBUNIT BETA"/>
    <property type="match status" value="1"/>
</dbReference>
<reference evidence="4 5" key="1">
    <citation type="submission" date="2018-08" db="EMBL/GenBank/DDBJ databases">
        <title>Genomic Encyclopedia of Type Strains, Phase IV (KMG-IV): sequencing the most valuable type-strain genomes for metagenomic binning, comparative biology and taxonomic classification.</title>
        <authorList>
            <person name="Goeker M."/>
        </authorList>
    </citation>
    <scope>NUCLEOTIDE SEQUENCE [LARGE SCALE GENOMIC DNA]</scope>
    <source>
        <strain evidence="4 5">DSM 23923</strain>
    </source>
</reference>
<evidence type="ECO:0000259" key="3">
    <source>
        <dbReference type="Pfam" id="PF04321"/>
    </source>
</evidence>
<gene>
    <name evidence="4" type="ORF">DFR64_2336</name>
</gene>
<proteinExistence type="inferred from homology"/>
<comment type="caution">
    <text evidence="4">The sequence shown here is derived from an EMBL/GenBank/DDBJ whole genome shotgun (WGS) entry which is preliminary data.</text>
</comment>
<comment type="function">
    <text evidence="2">Catalyzes the reduction of dTDP-6-deoxy-L-lyxo-4-hexulose to yield dTDP-L-rhamnose.</text>
</comment>
<evidence type="ECO:0000256" key="1">
    <source>
        <dbReference type="ARBA" id="ARBA00010944"/>
    </source>
</evidence>
<dbReference type="InterPro" id="IPR029903">
    <property type="entry name" value="RmlD-like-bd"/>
</dbReference>
<dbReference type="OrthoDB" id="9803892at2"/>
<name>A0A3E0A893_9CHLR</name>
<protein>
    <recommendedName>
        <fullName evidence="2">dTDP-4-dehydrorhamnose reductase</fullName>
        <ecNumber evidence="2">1.1.1.133</ecNumber>
    </recommendedName>
</protein>
<evidence type="ECO:0000313" key="4">
    <source>
        <dbReference type="EMBL" id="REG07132.1"/>
    </source>
</evidence>
<keyword evidence="2" id="KW-0521">NADP</keyword>
<accession>A0A3E0A893</accession>
<dbReference type="EMBL" id="QUMS01000003">
    <property type="protein sequence ID" value="REG07132.1"/>
    <property type="molecule type" value="Genomic_DNA"/>
</dbReference>
<dbReference type="Gene3D" id="3.40.50.720">
    <property type="entry name" value="NAD(P)-binding Rossmann-like Domain"/>
    <property type="match status" value="1"/>
</dbReference>
<organism evidence="4 5">
    <name type="scientific">Pelolinea submarina</name>
    <dbReference type="NCBI Taxonomy" id="913107"/>
    <lineage>
        <taxon>Bacteria</taxon>
        <taxon>Bacillati</taxon>
        <taxon>Chloroflexota</taxon>
        <taxon>Anaerolineae</taxon>
        <taxon>Anaerolineales</taxon>
        <taxon>Anaerolineaceae</taxon>
        <taxon>Pelolinea</taxon>
    </lineage>
</organism>
<comment type="pathway">
    <text evidence="2">Carbohydrate biosynthesis; dTDP-L-rhamnose biosynthesis.</text>
</comment>
<feature type="domain" description="RmlD-like substrate binding" evidence="3">
    <location>
        <begin position="1"/>
        <end position="289"/>
    </location>
</feature>
<dbReference type="GO" id="GO:0008831">
    <property type="term" value="F:dTDP-4-dehydrorhamnose reductase activity"/>
    <property type="evidence" value="ECO:0007669"/>
    <property type="project" value="UniProtKB-EC"/>
</dbReference>
<keyword evidence="5" id="KW-1185">Reference proteome</keyword>
<dbReference type="InterPro" id="IPR005913">
    <property type="entry name" value="dTDP_dehydrorham_reduct"/>
</dbReference>
<dbReference type="SUPFAM" id="SSF51735">
    <property type="entry name" value="NAD(P)-binding Rossmann-fold domains"/>
    <property type="match status" value="1"/>
</dbReference>